<dbReference type="InterPro" id="IPR015915">
    <property type="entry name" value="Kelch-typ_b-propeller"/>
</dbReference>
<protein>
    <submittedName>
        <fullName evidence="1">Uncharacterized protein</fullName>
    </submittedName>
</protein>
<sequence length="309" mass="32573">MKVWYVTSNLNQARCYLGGGGGWASAFAIGGRTSTSSGTLTSVELFSGSTWSSLASLNLQRWGMGVTSSPGFILSFVINGDADAYTYTTEYYNGVSWEYSSNTNVARKYLGAIGRADGSSVIFGGYAALYTSELYSGVSWTTGPNLSIGVRWPLGGDGYVNTTQGLKIGGYDGSNYYSVCERYDDTSWVTVNSLNVARGYGGAGGTGISNIIVFGGYNSTNRVLSSTETFNGTSWAVDSATLNVPRYILGGAGDSDYALSFGGYNGSSVLNTTELYRTSVGWSGKIWGISSISKIIGVSKSSILNVKVS</sequence>
<reference evidence="1" key="1">
    <citation type="journal article" date="2020" name="mSystems">
        <title>Genome- and Community-Level Interaction Insights into Carbon Utilization and Element Cycling Functions of Hydrothermarchaeota in Hydrothermal Sediment.</title>
        <authorList>
            <person name="Zhou Z."/>
            <person name="Liu Y."/>
            <person name="Xu W."/>
            <person name="Pan J."/>
            <person name="Luo Z.H."/>
            <person name="Li M."/>
        </authorList>
    </citation>
    <scope>NUCLEOTIDE SEQUENCE [LARGE SCALE GENOMIC DNA]</scope>
    <source>
        <strain evidence="1">SpSt-751</strain>
    </source>
</reference>
<dbReference type="AlphaFoldDB" id="A0A7C3SQ51"/>
<proteinExistence type="predicted"/>
<dbReference type="Gene3D" id="2.120.10.80">
    <property type="entry name" value="Kelch-type beta propeller"/>
    <property type="match status" value="2"/>
</dbReference>
<organism evidence="1">
    <name type="scientific">Dictyoglomus turgidum</name>
    <dbReference type="NCBI Taxonomy" id="513050"/>
    <lineage>
        <taxon>Bacteria</taxon>
        <taxon>Pseudomonadati</taxon>
        <taxon>Dictyoglomota</taxon>
        <taxon>Dictyoglomia</taxon>
        <taxon>Dictyoglomales</taxon>
        <taxon>Dictyoglomaceae</taxon>
        <taxon>Dictyoglomus</taxon>
    </lineage>
</organism>
<gene>
    <name evidence="1" type="ORF">ENV35_01245</name>
</gene>
<dbReference type="SUPFAM" id="SSF117281">
    <property type="entry name" value="Kelch motif"/>
    <property type="match status" value="2"/>
</dbReference>
<dbReference type="EMBL" id="DTGA01000036">
    <property type="protein sequence ID" value="HGB30484.1"/>
    <property type="molecule type" value="Genomic_DNA"/>
</dbReference>
<comment type="caution">
    <text evidence="1">The sequence shown here is derived from an EMBL/GenBank/DDBJ whole genome shotgun (WGS) entry which is preliminary data.</text>
</comment>
<evidence type="ECO:0000313" key="1">
    <source>
        <dbReference type="EMBL" id="HGB30484.1"/>
    </source>
</evidence>
<accession>A0A7C3SQ51</accession>
<name>A0A7C3SQ51_9BACT</name>